<dbReference type="Proteomes" id="UP000230066">
    <property type="component" value="Unassembled WGS sequence"/>
</dbReference>
<dbReference type="InterPro" id="IPR024077">
    <property type="entry name" value="Neurolysin/TOP_dom2"/>
</dbReference>
<dbReference type="GO" id="GO:0005739">
    <property type="term" value="C:mitochondrion"/>
    <property type="evidence" value="ECO:0007669"/>
    <property type="project" value="UniProtKB-SubCell"/>
</dbReference>
<dbReference type="Pfam" id="PF01432">
    <property type="entry name" value="Peptidase_M3"/>
    <property type="match status" value="1"/>
</dbReference>
<dbReference type="InterPro" id="IPR001567">
    <property type="entry name" value="Pept_M3A_M3B_dom"/>
</dbReference>
<evidence type="ECO:0000256" key="6">
    <source>
        <dbReference type="ARBA" id="ARBA00022833"/>
    </source>
</evidence>
<dbReference type="GO" id="GO:0006518">
    <property type="term" value="P:peptide metabolic process"/>
    <property type="evidence" value="ECO:0007669"/>
    <property type="project" value="TreeGrafter"/>
</dbReference>
<keyword evidence="8 10" id="KW-0482">Metalloprotease</keyword>
<evidence type="ECO:0000256" key="5">
    <source>
        <dbReference type="ARBA" id="ARBA00022801"/>
    </source>
</evidence>
<name>A0A4E0RAC6_FASHE</name>
<evidence type="ECO:0000256" key="1">
    <source>
        <dbReference type="ARBA" id="ARBA00004173"/>
    </source>
</evidence>
<dbReference type="Gene3D" id="3.40.390.10">
    <property type="entry name" value="Collagenase (Catalytic Domain)"/>
    <property type="match status" value="1"/>
</dbReference>
<dbReference type="InterPro" id="IPR033851">
    <property type="entry name" value="M3A_MIP"/>
</dbReference>
<evidence type="ECO:0000256" key="4">
    <source>
        <dbReference type="ARBA" id="ARBA00022723"/>
    </source>
</evidence>
<dbReference type="Gene3D" id="1.10.1370.10">
    <property type="entry name" value="Neurolysin, domain 3"/>
    <property type="match status" value="1"/>
</dbReference>
<comment type="cofactor">
    <cofactor evidence="10">
        <name>Zn(2+)</name>
        <dbReference type="ChEBI" id="CHEBI:29105"/>
    </cofactor>
    <text evidence="10">Binds 1 zinc ion.</text>
</comment>
<evidence type="ECO:0000313" key="12">
    <source>
        <dbReference type="EMBL" id="THD23655.1"/>
    </source>
</evidence>
<evidence type="ECO:0000313" key="13">
    <source>
        <dbReference type="Proteomes" id="UP000230066"/>
    </source>
</evidence>
<evidence type="ECO:0000256" key="2">
    <source>
        <dbReference type="ARBA" id="ARBA00006040"/>
    </source>
</evidence>
<keyword evidence="13" id="KW-1185">Reference proteome</keyword>
<evidence type="ECO:0000259" key="11">
    <source>
        <dbReference type="Pfam" id="PF01432"/>
    </source>
</evidence>
<dbReference type="PANTHER" id="PTHR11804:SF79">
    <property type="entry name" value="MITOCHONDRIAL INTERMEDIATE PEPTIDASE"/>
    <property type="match status" value="1"/>
</dbReference>
<keyword evidence="4 10" id="KW-0479">Metal-binding</keyword>
<keyword evidence="7" id="KW-0809">Transit peptide</keyword>
<dbReference type="GO" id="GO:0004222">
    <property type="term" value="F:metalloendopeptidase activity"/>
    <property type="evidence" value="ECO:0007669"/>
    <property type="project" value="InterPro"/>
</dbReference>
<keyword evidence="9" id="KW-0496">Mitochondrion</keyword>
<reference evidence="12" key="1">
    <citation type="submission" date="2019-03" db="EMBL/GenBank/DDBJ databases">
        <title>Improved annotation for the trematode Fasciola hepatica.</title>
        <authorList>
            <person name="Choi Y.-J."/>
            <person name="Martin J."/>
            <person name="Mitreva M."/>
        </authorList>
    </citation>
    <scope>NUCLEOTIDE SEQUENCE [LARGE SCALE GENOMIC DNA]</scope>
</reference>
<dbReference type="EMBL" id="JXXN02002022">
    <property type="protein sequence ID" value="THD23655.1"/>
    <property type="molecule type" value="Genomic_DNA"/>
</dbReference>
<dbReference type="PANTHER" id="PTHR11804">
    <property type="entry name" value="PROTEASE M3 THIMET OLIGOPEPTIDASE-RELATED"/>
    <property type="match status" value="1"/>
</dbReference>
<evidence type="ECO:0000256" key="9">
    <source>
        <dbReference type="ARBA" id="ARBA00023128"/>
    </source>
</evidence>
<dbReference type="CDD" id="cd06457">
    <property type="entry name" value="M3A_MIP"/>
    <property type="match status" value="1"/>
</dbReference>
<dbReference type="InterPro" id="IPR045090">
    <property type="entry name" value="Pept_M3A_M3B"/>
</dbReference>
<comment type="similarity">
    <text evidence="2 10">Belongs to the peptidase M3 family.</text>
</comment>
<dbReference type="GO" id="GO:0046872">
    <property type="term" value="F:metal ion binding"/>
    <property type="evidence" value="ECO:0007669"/>
    <property type="project" value="UniProtKB-UniRule"/>
</dbReference>
<dbReference type="GO" id="GO:0006627">
    <property type="term" value="P:protein processing involved in protein targeting to mitochondrion"/>
    <property type="evidence" value="ECO:0007669"/>
    <property type="project" value="TreeGrafter"/>
</dbReference>
<evidence type="ECO:0000256" key="8">
    <source>
        <dbReference type="ARBA" id="ARBA00023049"/>
    </source>
</evidence>
<organism evidence="12 13">
    <name type="scientific">Fasciola hepatica</name>
    <name type="common">Liver fluke</name>
    <dbReference type="NCBI Taxonomy" id="6192"/>
    <lineage>
        <taxon>Eukaryota</taxon>
        <taxon>Metazoa</taxon>
        <taxon>Spiralia</taxon>
        <taxon>Lophotrochozoa</taxon>
        <taxon>Platyhelminthes</taxon>
        <taxon>Trematoda</taxon>
        <taxon>Digenea</taxon>
        <taxon>Plagiorchiida</taxon>
        <taxon>Echinostomata</taxon>
        <taxon>Echinostomatoidea</taxon>
        <taxon>Fasciolidae</taxon>
        <taxon>Fasciola</taxon>
    </lineage>
</organism>
<dbReference type="AlphaFoldDB" id="A0A4E0RAC6"/>
<proteinExistence type="inferred from homology"/>
<feature type="domain" description="Peptidase M3A/M3B catalytic" evidence="11">
    <location>
        <begin position="154"/>
        <end position="620"/>
    </location>
</feature>
<keyword evidence="5 10" id="KW-0378">Hydrolase</keyword>
<accession>A0A4E0RAC6</accession>
<evidence type="ECO:0000256" key="7">
    <source>
        <dbReference type="ARBA" id="ARBA00022946"/>
    </source>
</evidence>
<dbReference type="SUPFAM" id="SSF55486">
    <property type="entry name" value="Metalloproteases ('zincins'), catalytic domain"/>
    <property type="match status" value="1"/>
</dbReference>
<sequence length="673" mass="74758">MSDSLCRVADLADCIRMLHPNEAYRTAASEACQAIGLLVEELNTYPELYNASVRSAGRSDDQVQLTPDMNTDQIDRRVLDLFVADFELSGVQLQDPRKQSEFVHAAAASLAIGAEFVEASHQPAILHPSDLIAAGATEVPQFDSLLVYHPIVDDPRSAVRAATYQTYYAPVSGQEDRLVQLLQLRHRMAEAAGFVSFAGRATLHSLAETSERVGLFLDRLVDLLGPTARLMAQEHLMTLREFPGDISPQQNDDSNCTRLLPWDLPYLLGLRRSSIHHEELADYFSLGACMEGISQLADCLFGLKLHVEPIMPGEVWHPDVIKVGIYSKSHLFGSELDQPIGLVYCDLLDRPDKPAQDCHYTIQGGRQLPDGQYQIPIITLQLTLNPPSGKPAVPLLALGQVENLFHEWGHALHSMLACTRYQHVTGTRCSTDFAELPSTLFEQFALDPRVTREYVRHWSTGKAPTARDLETLKRIAVARGLGQSVELIQQSTYASLDQILHSGPPDLTMRSARRWKSDMPTSSQLLADLMERAGLSDWLACSPQQIGAWPHRFAHLVGYGGRYYAYLMARAGALLVWRNCFADNPWSSTRGQLYADKLLRLGGEFHPSTMISGLLSTCSSAYEDVTERPLTPEQLVRGLVDQVEENERSASVLLNSLHSPGLHQPGRTPRWPV</sequence>
<evidence type="ECO:0000256" key="10">
    <source>
        <dbReference type="RuleBase" id="RU003435"/>
    </source>
</evidence>
<protein>
    <submittedName>
        <fullName evidence="12">Mitochondrial intermediate peptidase</fullName>
    </submittedName>
</protein>
<evidence type="ECO:0000256" key="3">
    <source>
        <dbReference type="ARBA" id="ARBA00022670"/>
    </source>
</evidence>
<keyword evidence="3 10" id="KW-0645">Protease</keyword>
<comment type="caution">
    <text evidence="12">The sequence shown here is derived from an EMBL/GenBank/DDBJ whole genome shotgun (WGS) entry which is preliminary data.</text>
</comment>
<keyword evidence="6 10" id="KW-0862">Zinc</keyword>
<comment type="subcellular location">
    <subcellularLocation>
        <location evidence="1">Mitochondrion</location>
    </subcellularLocation>
</comment>
<gene>
    <name evidence="12" type="ORF">D915_005254</name>
</gene>
<dbReference type="InterPro" id="IPR024079">
    <property type="entry name" value="MetalloPept_cat_dom_sf"/>
</dbReference>